<comment type="caution">
    <text evidence="2">The sequence shown here is derived from an EMBL/GenBank/DDBJ whole genome shotgun (WGS) entry which is preliminary data.</text>
</comment>
<keyword evidence="3" id="KW-1185">Reference proteome</keyword>
<protein>
    <submittedName>
        <fullName evidence="2">Extracellular solute-binding protein</fullName>
    </submittedName>
</protein>
<dbReference type="PANTHER" id="PTHR43649:SF12">
    <property type="entry name" value="DIACETYLCHITOBIOSE BINDING PROTEIN DASA"/>
    <property type="match status" value="1"/>
</dbReference>
<dbReference type="Gene3D" id="3.40.190.10">
    <property type="entry name" value="Periplasmic binding protein-like II"/>
    <property type="match status" value="1"/>
</dbReference>
<dbReference type="Proteomes" id="UP001652445">
    <property type="component" value="Unassembled WGS sequence"/>
</dbReference>
<dbReference type="EMBL" id="JAOQIO010000084">
    <property type="protein sequence ID" value="MCU6794358.1"/>
    <property type="molecule type" value="Genomic_DNA"/>
</dbReference>
<dbReference type="InterPro" id="IPR050490">
    <property type="entry name" value="Bact_solute-bd_prot1"/>
</dbReference>
<evidence type="ECO:0000313" key="2">
    <source>
        <dbReference type="EMBL" id="MCU6794358.1"/>
    </source>
</evidence>
<reference evidence="2 3" key="1">
    <citation type="submission" date="2022-09" db="EMBL/GenBank/DDBJ databases">
        <authorList>
            <person name="Han X.L."/>
            <person name="Wang Q."/>
            <person name="Lu T."/>
        </authorList>
    </citation>
    <scope>NUCLEOTIDE SEQUENCE [LARGE SCALE GENOMIC DNA]</scope>
    <source>
        <strain evidence="2 3">WQ 127069</strain>
    </source>
</reference>
<name>A0ABT2UI84_9BACL</name>
<sequence>MKFKHSITVALIFILIILSACSKEAPTAAATDPAKPGASSAPKDAAASTEPITLKFYNSSGTFTNTEFKTFIADPVNKKFPNIKVERIEPPTGTTPEDFFSSGQIPDIIYSSSSSHRKVISLGVLLDLNEYVKKYNFDLTRIKPEMLSYAKELSNKGELLELPFNSNQHILYYNKDIFDKFGVPYPSDTQMTWEQALELGRQLTRTENGVNYIGIDAEGPIGIAKNLALPVIDPKTGKSLLSTPDWVRVFNIAKQNYEIPGYIGKADKYVYGRDEFMKDRNLAMRPTWLANMVGPLEELRQQGLEVNWDIAPVPTFSDQLGKSREAQNHTLSVFTKSTHKDEAFQAIAHILSDDTQRILSRNGRVPAIINPELEKEYGADLPVLKGKKVQNVFAVKPIQEHTSHQFELDINKFVTEAAAGIAKGTDVNTAIRKASESIDKEVERLQKNQ</sequence>
<evidence type="ECO:0000313" key="3">
    <source>
        <dbReference type="Proteomes" id="UP001652445"/>
    </source>
</evidence>
<feature type="signal peptide" evidence="1">
    <location>
        <begin position="1"/>
        <end position="22"/>
    </location>
</feature>
<feature type="chain" id="PRO_5046114012" evidence="1">
    <location>
        <begin position="23"/>
        <end position="449"/>
    </location>
</feature>
<gene>
    <name evidence="2" type="ORF">OB236_19825</name>
</gene>
<dbReference type="Pfam" id="PF01547">
    <property type="entry name" value="SBP_bac_1"/>
    <property type="match status" value="1"/>
</dbReference>
<organism evidence="2 3">
    <name type="scientific">Paenibacillus baimaensis</name>
    <dbReference type="NCBI Taxonomy" id="2982185"/>
    <lineage>
        <taxon>Bacteria</taxon>
        <taxon>Bacillati</taxon>
        <taxon>Bacillota</taxon>
        <taxon>Bacilli</taxon>
        <taxon>Bacillales</taxon>
        <taxon>Paenibacillaceae</taxon>
        <taxon>Paenibacillus</taxon>
    </lineage>
</organism>
<dbReference type="RefSeq" id="WP_262685524.1">
    <property type="nucleotide sequence ID" value="NZ_JAOQIO010000084.1"/>
</dbReference>
<evidence type="ECO:0000256" key="1">
    <source>
        <dbReference type="SAM" id="SignalP"/>
    </source>
</evidence>
<dbReference type="InterPro" id="IPR006059">
    <property type="entry name" value="SBP"/>
</dbReference>
<dbReference type="PROSITE" id="PS51257">
    <property type="entry name" value="PROKAR_LIPOPROTEIN"/>
    <property type="match status" value="1"/>
</dbReference>
<dbReference type="SUPFAM" id="SSF53850">
    <property type="entry name" value="Periplasmic binding protein-like II"/>
    <property type="match status" value="1"/>
</dbReference>
<proteinExistence type="predicted"/>
<dbReference type="PANTHER" id="PTHR43649">
    <property type="entry name" value="ARABINOSE-BINDING PROTEIN-RELATED"/>
    <property type="match status" value="1"/>
</dbReference>
<keyword evidence="1" id="KW-0732">Signal</keyword>
<accession>A0ABT2UI84</accession>